<evidence type="ECO:0000256" key="1">
    <source>
        <dbReference type="ARBA" id="ARBA00004370"/>
    </source>
</evidence>
<accession>A0AAV2QHZ4</accession>
<feature type="transmembrane region" description="Helical" evidence="5">
    <location>
        <begin position="67"/>
        <end position="89"/>
    </location>
</feature>
<evidence type="ECO:0000256" key="4">
    <source>
        <dbReference type="ARBA" id="ARBA00023136"/>
    </source>
</evidence>
<dbReference type="InterPro" id="IPR017452">
    <property type="entry name" value="GPCR_Rhodpsn_7TM"/>
</dbReference>
<feature type="non-terminal residue" evidence="7">
    <location>
        <position position="224"/>
    </location>
</feature>
<protein>
    <recommendedName>
        <fullName evidence="6">G-protein coupled receptors family 1 profile domain-containing protein</fullName>
    </recommendedName>
</protein>
<evidence type="ECO:0000313" key="7">
    <source>
        <dbReference type="EMBL" id="CAL4083044.1"/>
    </source>
</evidence>
<evidence type="ECO:0000256" key="5">
    <source>
        <dbReference type="SAM" id="Phobius"/>
    </source>
</evidence>
<evidence type="ECO:0000259" key="6">
    <source>
        <dbReference type="PROSITE" id="PS50262"/>
    </source>
</evidence>
<feature type="non-terminal residue" evidence="7">
    <location>
        <position position="1"/>
    </location>
</feature>
<dbReference type="PANTHER" id="PTHR24372:SF80">
    <property type="entry name" value="FI21465P1-RELATED"/>
    <property type="match status" value="1"/>
</dbReference>
<keyword evidence="2 5" id="KW-0812">Transmembrane</keyword>
<reference evidence="7 8" key="1">
    <citation type="submission" date="2024-05" db="EMBL/GenBank/DDBJ databases">
        <authorList>
            <person name="Wallberg A."/>
        </authorList>
    </citation>
    <scope>NUCLEOTIDE SEQUENCE [LARGE SCALE GENOMIC DNA]</scope>
</reference>
<dbReference type="EMBL" id="CAXKWB010006496">
    <property type="protein sequence ID" value="CAL4083044.1"/>
    <property type="molecule type" value="Genomic_DNA"/>
</dbReference>
<gene>
    <name evidence="7" type="ORF">MNOR_LOCUS12063</name>
</gene>
<feature type="domain" description="G-protein coupled receptors family 1 profile" evidence="6">
    <location>
        <begin position="1"/>
        <end position="87"/>
    </location>
</feature>
<sequence>VFVIIGSYIGLFLNIRGTRARTTLQSDRDTAFALRFLFIVLTDCVCWLPIVIVKISAMANVETPPNVYAYLVVLVLPINSAINPILYTFSTSYFEGKIQSMFSSFCKRTWRWSDADSQSIRESTSKLNWSKDIHSFEKKRPTFIHRNKDSFESDKSSLPGWIPYQPSSIFNQSMCPFIKRKKKNDSSKEKYYEHPNKQVHNNISINSISKQCQNKVSFIEENTK</sequence>
<dbReference type="GO" id="GO:0005886">
    <property type="term" value="C:plasma membrane"/>
    <property type="evidence" value="ECO:0007669"/>
    <property type="project" value="TreeGrafter"/>
</dbReference>
<comment type="subcellular location">
    <subcellularLocation>
        <location evidence="1">Membrane</location>
    </subcellularLocation>
</comment>
<dbReference type="GO" id="GO:0009755">
    <property type="term" value="P:hormone-mediated signaling pathway"/>
    <property type="evidence" value="ECO:0007669"/>
    <property type="project" value="TreeGrafter"/>
</dbReference>
<keyword evidence="8" id="KW-1185">Reference proteome</keyword>
<organism evidence="7 8">
    <name type="scientific">Meganyctiphanes norvegica</name>
    <name type="common">Northern krill</name>
    <name type="synonym">Thysanopoda norvegica</name>
    <dbReference type="NCBI Taxonomy" id="48144"/>
    <lineage>
        <taxon>Eukaryota</taxon>
        <taxon>Metazoa</taxon>
        <taxon>Ecdysozoa</taxon>
        <taxon>Arthropoda</taxon>
        <taxon>Crustacea</taxon>
        <taxon>Multicrustacea</taxon>
        <taxon>Malacostraca</taxon>
        <taxon>Eumalacostraca</taxon>
        <taxon>Eucarida</taxon>
        <taxon>Euphausiacea</taxon>
        <taxon>Euphausiidae</taxon>
        <taxon>Meganyctiphanes</taxon>
    </lineage>
</organism>
<keyword evidence="4 5" id="KW-0472">Membrane</keyword>
<comment type="caution">
    <text evidence="7">The sequence shown here is derived from an EMBL/GenBank/DDBJ whole genome shotgun (WGS) entry which is preliminary data.</text>
</comment>
<proteinExistence type="predicted"/>
<dbReference type="GO" id="GO:0007189">
    <property type="term" value="P:adenylate cyclase-activating G protein-coupled receptor signaling pathway"/>
    <property type="evidence" value="ECO:0007669"/>
    <property type="project" value="TreeGrafter"/>
</dbReference>
<evidence type="ECO:0000313" key="8">
    <source>
        <dbReference type="Proteomes" id="UP001497623"/>
    </source>
</evidence>
<name>A0AAV2QHZ4_MEGNR</name>
<dbReference type="Proteomes" id="UP001497623">
    <property type="component" value="Unassembled WGS sequence"/>
</dbReference>
<feature type="transmembrane region" description="Helical" evidence="5">
    <location>
        <begin position="32"/>
        <end position="55"/>
    </location>
</feature>
<evidence type="ECO:0000256" key="3">
    <source>
        <dbReference type="ARBA" id="ARBA00022989"/>
    </source>
</evidence>
<dbReference type="GO" id="GO:0008528">
    <property type="term" value="F:G protein-coupled peptide receptor activity"/>
    <property type="evidence" value="ECO:0007669"/>
    <property type="project" value="TreeGrafter"/>
</dbReference>
<dbReference type="AlphaFoldDB" id="A0AAV2QHZ4"/>
<dbReference type="PANTHER" id="PTHR24372">
    <property type="entry name" value="GLYCOPROTEIN HORMONE RECEPTOR"/>
    <property type="match status" value="1"/>
</dbReference>
<dbReference type="Gene3D" id="1.20.1070.10">
    <property type="entry name" value="Rhodopsin 7-helix transmembrane proteins"/>
    <property type="match status" value="1"/>
</dbReference>
<dbReference type="PROSITE" id="PS50262">
    <property type="entry name" value="G_PROTEIN_RECEP_F1_2"/>
    <property type="match status" value="1"/>
</dbReference>
<dbReference type="SUPFAM" id="SSF81321">
    <property type="entry name" value="Family A G protein-coupled receptor-like"/>
    <property type="match status" value="1"/>
</dbReference>
<evidence type="ECO:0000256" key="2">
    <source>
        <dbReference type="ARBA" id="ARBA00022692"/>
    </source>
</evidence>
<keyword evidence="3 5" id="KW-1133">Transmembrane helix</keyword>